<protein>
    <submittedName>
        <fullName evidence="2">(spotted green pufferfish) hypothetical protein</fullName>
    </submittedName>
</protein>
<dbReference type="KEGG" id="tng:GSTEN00021993G001"/>
<evidence type="ECO:0000256" key="1">
    <source>
        <dbReference type="SAM" id="MobiDB-lite"/>
    </source>
</evidence>
<reference evidence="2" key="2">
    <citation type="submission" date="2004-02" db="EMBL/GenBank/DDBJ databases">
        <authorList>
            <consortium name="Genoscope"/>
            <consortium name="Whitehead Institute Centre for Genome Research"/>
        </authorList>
    </citation>
    <scope>NUCLEOTIDE SEQUENCE</scope>
</reference>
<comment type="caution">
    <text evidence="2">The sequence shown here is derived from an EMBL/GenBank/DDBJ whole genome shotgun (WGS) entry which is preliminary data.</text>
</comment>
<name>Q4S9A0_TETNG</name>
<dbReference type="AlphaFoldDB" id="Q4S9A0"/>
<dbReference type="EMBL" id="CAAE01014700">
    <property type="protein sequence ID" value="CAG02782.1"/>
    <property type="molecule type" value="Genomic_DNA"/>
</dbReference>
<feature type="compositionally biased region" description="Basic and acidic residues" evidence="1">
    <location>
        <begin position="88"/>
        <end position="98"/>
    </location>
</feature>
<gene>
    <name evidence="2" type="ORF">GSTENG00021993001</name>
</gene>
<reference evidence="2" key="1">
    <citation type="journal article" date="2004" name="Nature">
        <title>Genome duplication in the teleost fish Tetraodon nigroviridis reveals the early vertebrate proto-karyotype.</title>
        <authorList>
            <person name="Jaillon O."/>
            <person name="Aury J.-M."/>
            <person name="Brunet F."/>
            <person name="Petit J.-L."/>
            <person name="Stange-Thomann N."/>
            <person name="Mauceli E."/>
            <person name="Bouneau L."/>
            <person name="Fischer C."/>
            <person name="Ozouf-Costaz C."/>
            <person name="Bernot A."/>
            <person name="Nicaud S."/>
            <person name="Jaffe D."/>
            <person name="Fisher S."/>
            <person name="Lutfalla G."/>
            <person name="Dossat C."/>
            <person name="Segurens B."/>
            <person name="Dasilva C."/>
            <person name="Salanoubat M."/>
            <person name="Levy M."/>
            <person name="Boudet N."/>
            <person name="Castellano S."/>
            <person name="Anthouard V."/>
            <person name="Jubin C."/>
            <person name="Castelli V."/>
            <person name="Katinka M."/>
            <person name="Vacherie B."/>
            <person name="Biemont C."/>
            <person name="Skalli Z."/>
            <person name="Cattolico L."/>
            <person name="Poulain J."/>
            <person name="De Berardinis V."/>
            <person name="Cruaud C."/>
            <person name="Duprat S."/>
            <person name="Brottier P."/>
            <person name="Coutanceau J.-P."/>
            <person name="Gouzy J."/>
            <person name="Parra G."/>
            <person name="Lardier G."/>
            <person name="Chapple C."/>
            <person name="McKernan K.J."/>
            <person name="McEwan P."/>
            <person name="Bosak S."/>
            <person name="Kellis M."/>
            <person name="Volff J.-N."/>
            <person name="Guigo R."/>
            <person name="Zody M.C."/>
            <person name="Mesirov J."/>
            <person name="Lindblad-Toh K."/>
            <person name="Birren B."/>
            <person name="Nusbaum C."/>
            <person name="Kahn D."/>
            <person name="Robinson-Rechavi M."/>
            <person name="Laudet V."/>
            <person name="Schachter V."/>
            <person name="Quetier F."/>
            <person name="Saurin W."/>
            <person name="Scarpelli C."/>
            <person name="Wincker P."/>
            <person name="Lander E.S."/>
            <person name="Weissenbach J."/>
            <person name="Roest Crollius H."/>
        </authorList>
    </citation>
    <scope>NUCLEOTIDE SEQUENCE [LARGE SCALE GENOMIC DNA]</scope>
</reference>
<evidence type="ECO:0000313" key="2">
    <source>
        <dbReference type="EMBL" id="CAG02782.1"/>
    </source>
</evidence>
<feature type="region of interest" description="Disordered" evidence="1">
    <location>
        <begin position="84"/>
        <end position="114"/>
    </location>
</feature>
<proteinExistence type="predicted"/>
<accession>Q4S9A0</accession>
<sequence>MSNHGGFQVPLRAPLLGSQKIPTAPDSAVGALCRSRFQFHTIFSDESAGPLPGCRQVTGPGVVHGSTRVVRTIVHGCRQIISGGHGEPLGDRRNRPDDLGNQEPFRPNHGDKEMSEEEDLVLLIRGKERILLRCCSGSDESMCFANAAVVAANLQDNLFIQPLIKEHGYAWVTSSKVPGGCGKGPASECGLSRGSDPLCHAGRTFDCPI</sequence>
<organism evidence="2">
    <name type="scientific">Tetraodon nigroviridis</name>
    <name type="common">Spotted green pufferfish</name>
    <name type="synonym">Chelonodon nigroviridis</name>
    <dbReference type="NCBI Taxonomy" id="99883"/>
    <lineage>
        <taxon>Eukaryota</taxon>
        <taxon>Metazoa</taxon>
        <taxon>Chordata</taxon>
        <taxon>Craniata</taxon>
        <taxon>Vertebrata</taxon>
        <taxon>Euteleostomi</taxon>
        <taxon>Actinopterygii</taxon>
        <taxon>Neopterygii</taxon>
        <taxon>Teleostei</taxon>
        <taxon>Neoteleostei</taxon>
        <taxon>Acanthomorphata</taxon>
        <taxon>Eupercaria</taxon>
        <taxon>Tetraodontiformes</taxon>
        <taxon>Tetradontoidea</taxon>
        <taxon>Tetraodontidae</taxon>
        <taxon>Tetraodon</taxon>
    </lineage>
</organism>